<keyword evidence="9 18" id="KW-0067">ATP-binding</keyword>
<dbReference type="PANTHER" id="PTHR24345:SF91">
    <property type="entry name" value="SERINE_THREONINE-PROTEIN KINASE PLK4"/>
    <property type="match status" value="1"/>
</dbReference>
<evidence type="ECO:0000256" key="14">
    <source>
        <dbReference type="ARBA" id="ARBA00030429"/>
    </source>
</evidence>
<accession>A0A0A1WGK9</accession>
<feature type="domain" description="Cryptic POLO box 1 (CPB1)" evidence="22">
    <location>
        <begin position="475"/>
        <end position="595"/>
    </location>
</feature>
<feature type="compositionally biased region" description="Polar residues" evidence="19">
    <location>
        <begin position="885"/>
        <end position="900"/>
    </location>
</feature>
<keyword evidence="10" id="KW-0832">Ubl conjugation</keyword>
<dbReference type="GO" id="GO:0005524">
    <property type="term" value="F:ATP binding"/>
    <property type="evidence" value="ECO:0007669"/>
    <property type="project" value="UniProtKB-UniRule"/>
</dbReference>
<evidence type="ECO:0000256" key="6">
    <source>
        <dbReference type="ARBA" id="ARBA00022679"/>
    </source>
</evidence>
<dbReference type="SUPFAM" id="SSF82615">
    <property type="entry name" value="Polo-box domain"/>
    <property type="match status" value="1"/>
</dbReference>
<evidence type="ECO:0000256" key="4">
    <source>
        <dbReference type="ARBA" id="ARBA00022490"/>
    </source>
</evidence>
<dbReference type="CDD" id="cd13114">
    <property type="entry name" value="POLO_box_Plk4_1"/>
    <property type="match status" value="1"/>
</dbReference>
<comment type="catalytic activity">
    <reaction evidence="17">
        <text>L-seryl-[protein] + ATP = O-phospho-L-seryl-[protein] + ADP + H(+)</text>
        <dbReference type="Rhea" id="RHEA:17989"/>
        <dbReference type="Rhea" id="RHEA-COMP:9863"/>
        <dbReference type="Rhea" id="RHEA-COMP:11604"/>
        <dbReference type="ChEBI" id="CHEBI:15378"/>
        <dbReference type="ChEBI" id="CHEBI:29999"/>
        <dbReference type="ChEBI" id="CHEBI:30616"/>
        <dbReference type="ChEBI" id="CHEBI:83421"/>
        <dbReference type="ChEBI" id="CHEBI:456216"/>
        <dbReference type="EC" id="2.7.11.21"/>
    </reaction>
</comment>
<dbReference type="Gene3D" id="3.30.1120.120">
    <property type="match status" value="1"/>
</dbReference>
<dbReference type="InterPro" id="IPR000959">
    <property type="entry name" value="POLO_box_dom"/>
</dbReference>
<dbReference type="Gene3D" id="2.40.50.930">
    <property type="match status" value="1"/>
</dbReference>
<dbReference type="GO" id="GO:0005814">
    <property type="term" value="C:centriole"/>
    <property type="evidence" value="ECO:0007669"/>
    <property type="project" value="UniProtKB-SubCell"/>
</dbReference>
<evidence type="ECO:0000256" key="5">
    <source>
        <dbReference type="ARBA" id="ARBA00022527"/>
    </source>
</evidence>
<evidence type="ECO:0000256" key="2">
    <source>
        <dbReference type="ARBA" id="ARBA00012424"/>
    </source>
</evidence>
<organism evidence="24">
    <name type="scientific">Zeugodacus cucurbitae</name>
    <name type="common">Melon fruit fly</name>
    <name type="synonym">Bactrocera cucurbitae</name>
    <dbReference type="NCBI Taxonomy" id="28588"/>
    <lineage>
        <taxon>Eukaryota</taxon>
        <taxon>Metazoa</taxon>
        <taxon>Ecdysozoa</taxon>
        <taxon>Arthropoda</taxon>
        <taxon>Hexapoda</taxon>
        <taxon>Insecta</taxon>
        <taxon>Pterygota</taxon>
        <taxon>Neoptera</taxon>
        <taxon>Endopterygota</taxon>
        <taxon>Diptera</taxon>
        <taxon>Brachycera</taxon>
        <taxon>Muscomorpha</taxon>
        <taxon>Tephritoidea</taxon>
        <taxon>Tephritidae</taxon>
        <taxon>Zeugodacus</taxon>
        <taxon>Zeugodacus</taxon>
    </lineage>
</organism>
<dbReference type="PROSITE" id="PS50011">
    <property type="entry name" value="PROTEIN_KINASE_DOM"/>
    <property type="match status" value="1"/>
</dbReference>
<comment type="subcellular location">
    <subcellularLocation>
        <location evidence="1">Cytoplasm</location>
        <location evidence="1">Cytoskeleton</location>
        <location evidence="1">Microtubule organizing center</location>
        <location evidence="1">Centrosome</location>
        <location evidence="1">Centriole</location>
    </subcellularLocation>
</comment>
<dbReference type="FunFam" id="1.10.510.10:FF:000576">
    <property type="entry name" value="Serine/threonine-protein kinase PLK4"/>
    <property type="match status" value="1"/>
</dbReference>
<dbReference type="Pfam" id="PF18190">
    <property type="entry name" value="Plk4_PB1"/>
    <property type="match status" value="1"/>
</dbReference>
<feature type="domain" description="POLO box" evidence="21">
    <location>
        <begin position="768"/>
        <end position="847"/>
    </location>
</feature>
<feature type="region of interest" description="Disordered" evidence="19">
    <location>
        <begin position="885"/>
        <end position="906"/>
    </location>
</feature>
<dbReference type="PANTHER" id="PTHR24345">
    <property type="entry name" value="SERINE/THREONINE-PROTEIN KINASE PLK"/>
    <property type="match status" value="1"/>
</dbReference>
<dbReference type="Gene3D" id="1.10.510.10">
    <property type="entry name" value="Transferase(Phosphotransferase) domain 1"/>
    <property type="match status" value="1"/>
</dbReference>
<evidence type="ECO:0000259" key="22">
    <source>
        <dbReference type="PROSITE" id="PS51984"/>
    </source>
</evidence>
<evidence type="ECO:0000259" key="21">
    <source>
        <dbReference type="PROSITE" id="PS50078"/>
    </source>
</evidence>
<evidence type="ECO:0000256" key="19">
    <source>
        <dbReference type="SAM" id="MobiDB-lite"/>
    </source>
</evidence>
<dbReference type="PROSITE" id="PS50078">
    <property type="entry name" value="POLO_BOX"/>
    <property type="match status" value="1"/>
</dbReference>
<dbReference type="Gene3D" id="3.30.1120.130">
    <property type="match status" value="1"/>
</dbReference>
<dbReference type="InterPro" id="IPR046437">
    <property type="entry name" value="Ser_Thr-PK_POLO_box_1_sf"/>
</dbReference>
<reference evidence="24" key="1">
    <citation type="submission" date="2014-11" db="EMBL/GenBank/DDBJ databases">
        <authorList>
            <person name="Geib S."/>
        </authorList>
    </citation>
    <scope>NUCLEOTIDE SEQUENCE</scope>
</reference>
<evidence type="ECO:0000313" key="24">
    <source>
        <dbReference type="EMBL" id="JAC97634.1"/>
    </source>
</evidence>
<evidence type="ECO:0000256" key="11">
    <source>
        <dbReference type="ARBA" id="ARBA00023212"/>
    </source>
</evidence>
<keyword evidence="7 18" id="KW-0547">Nucleotide-binding</keyword>
<dbReference type="Pfam" id="PF18409">
    <property type="entry name" value="Plk4_PB2"/>
    <property type="match status" value="1"/>
</dbReference>
<evidence type="ECO:0000256" key="13">
    <source>
        <dbReference type="ARBA" id="ARBA00030332"/>
    </source>
</evidence>
<evidence type="ECO:0000256" key="9">
    <source>
        <dbReference type="ARBA" id="ARBA00022840"/>
    </source>
</evidence>
<feature type="domain" description="Cryptic POLO box 2 (CPB2)" evidence="23">
    <location>
        <begin position="596"/>
        <end position="699"/>
    </location>
</feature>
<sequence length="906" mass="101687">MSVHGGLGECIEDYEVLHLLGKGGFASVYKARCTRTNQIVAIKMIDKQLIQRAGLANRVRQEVEIHSRLKHPSVLELYTFFQDVNYVYLVLELAHNGELHRYMKQQMGRAMAEDEAANILRQVVSGLLYLHSHQIMHRDISLSNLLLSKDMHVKIADFGLATQLKRPDEKHMTMCGTPNYISPEVVTRATHGLPADVWGLGCMFYTLLVGHPPFDTDAVQSTLNKVVKSDFQIPQHLSYDAQDLIERLLKKNPNERITLEQVLQHPFMLRHEPSCVTAAGSADTCNNNMDINECMQNHKQKYQQQQQSGSSCDSGIITFASSNSSSSRTAALQRSRSMEKYPMRGGATLERIHEHQHNQADFAPLKAAHSYNSFANEYTETNQQRPFHASTPQSNSMDIEWQSNGSTKYNSVATTPHYVAENRFPLPKPCVENIENNLLSTHTDYLPLKPQHTEGLKQMANVANSVPPQAQKSNTERLSVSPLNTDRLLPTRYKTKNAIMSILTDGVVALEFIKYKSRLREDRITDIYWFSKDGMRITIYQPDPGRGLPISEESPPLPTDSAAANLTVYSYNNLPSKHWKKYIYASRFVNLVKAKTPKVTYFSAQAKCQLMESMDDFEVFFYNGAKVIKAPNDDVRVYDKHGRLLKEQAELTACNLLQHQEECLKHCLAICSALQLAQTSGNCCFPAVVGRRPSDMDVVQGQCITTAMRDTTNFIYLTPKTQQESTNFSTGTTSSGFRSGTNFSNSSSQQSIGLQQQQQIMAAQPNVPIRRLNIPGIGIATELSHGIVQVQFPDGSHVSVIPANQGGGITFTQSNGSSTHFSPQDDLPIMVREKLAQLPQVERQLKQAPLLRTNGHFAQSKQQQQQQQPHSGQYAAYERMQMLSTPRSTNTAGAATQQQHAMKYFR</sequence>
<comment type="function">
    <text evidence="12">Serine/threonine-protein kinase that plays a central role in centriole duplication. Able to trigger procentriole formation on the surface of the mother centriole cylinder, using mother centriole as a platform, leading to the recruitment of centriole biogenesis proteins such as sas-6. When overexpressed, it is able to induce centrosome amplification through the simultaneous generation of multiple procentrioles adjoining each parental centriole during S phase. Centrosome amplification following overexpression can initiate tumorigenesis, highlighting the importance of centrosome regulation in cancers.</text>
</comment>
<keyword evidence="8 24" id="KW-0418">Kinase</keyword>
<feature type="region of interest" description="Disordered" evidence="19">
    <location>
        <begin position="725"/>
        <end position="750"/>
    </location>
</feature>
<evidence type="ECO:0000259" key="20">
    <source>
        <dbReference type="PROSITE" id="PS50011"/>
    </source>
</evidence>
<feature type="binding site" evidence="18">
    <location>
        <position position="43"/>
    </location>
    <ligand>
        <name>ATP</name>
        <dbReference type="ChEBI" id="CHEBI:30616"/>
    </ligand>
</feature>
<feature type="domain" description="Protein kinase" evidence="20">
    <location>
        <begin position="14"/>
        <end position="268"/>
    </location>
</feature>
<evidence type="ECO:0000256" key="3">
    <source>
        <dbReference type="ARBA" id="ARBA00020245"/>
    </source>
</evidence>
<dbReference type="PROSITE" id="PS51984">
    <property type="entry name" value="CPB1"/>
    <property type="match status" value="1"/>
</dbReference>
<keyword evidence="6" id="KW-0808">Transferase</keyword>
<dbReference type="InterPro" id="IPR011009">
    <property type="entry name" value="Kinase-like_dom_sf"/>
</dbReference>
<dbReference type="PROSITE" id="PS00109">
    <property type="entry name" value="PROTEIN_KINASE_TYR"/>
    <property type="match status" value="1"/>
</dbReference>
<dbReference type="CDD" id="cd13116">
    <property type="entry name" value="POLO_box_Plk4_3"/>
    <property type="match status" value="1"/>
</dbReference>
<dbReference type="FunFam" id="3.30.200.20:FF:000042">
    <property type="entry name" value="Aurora kinase A"/>
    <property type="match status" value="1"/>
</dbReference>
<gene>
    <name evidence="24" type="primary">SAK</name>
    <name evidence="24" type="ORF">g.19320</name>
</gene>
<dbReference type="GO" id="GO:0005634">
    <property type="term" value="C:nucleus"/>
    <property type="evidence" value="ECO:0007669"/>
    <property type="project" value="TreeGrafter"/>
</dbReference>
<dbReference type="InterPro" id="IPR008266">
    <property type="entry name" value="Tyr_kinase_AS"/>
</dbReference>
<dbReference type="InterPro" id="IPR000719">
    <property type="entry name" value="Prot_kinase_dom"/>
</dbReference>
<dbReference type="AlphaFoldDB" id="A0A0A1WGK9"/>
<evidence type="ECO:0000256" key="7">
    <source>
        <dbReference type="ARBA" id="ARBA00022741"/>
    </source>
</evidence>
<comment type="catalytic activity">
    <reaction evidence="16">
        <text>L-threonyl-[protein] + ATP = O-phospho-L-threonyl-[protein] + ADP + H(+)</text>
        <dbReference type="Rhea" id="RHEA:46608"/>
        <dbReference type="Rhea" id="RHEA-COMP:11060"/>
        <dbReference type="Rhea" id="RHEA-COMP:11605"/>
        <dbReference type="ChEBI" id="CHEBI:15378"/>
        <dbReference type="ChEBI" id="CHEBI:30013"/>
        <dbReference type="ChEBI" id="CHEBI:30616"/>
        <dbReference type="ChEBI" id="CHEBI:61977"/>
        <dbReference type="ChEBI" id="CHEBI:456216"/>
        <dbReference type="EC" id="2.7.11.21"/>
    </reaction>
</comment>
<evidence type="ECO:0000256" key="1">
    <source>
        <dbReference type="ARBA" id="ARBA00004114"/>
    </source>
</evidence>
<evidence type="ECO:0000256" key="17">
    <source>
        <dbReference type="ARBA" id="ARBA00048347"/>
    </source>
</evidence>
<proteinExistence type="predicted"/>
<keyword evidence="11" id="KW-0206">Cytoskeleton</keyword>
<dbReference type="InterPro" id="IPR033698">
    <property type="entry name" value="POLO_box_Plk4_2"/>
</dbReference>
<dbReference type="PROSITE" id="PS51985">
    <property type="entry name" value="CPB2"/>
    <property type="match status" value="1"/>
</dbReference>
<dbReference type="InterPro" id="IPR033699">
    <property type="entry name" value="POLO_box_Plk4_1"/>
</dbReference>
<dbReference type="PROSITE" id="PS00107">
    <property type="entry name" value="PROTEIN_KINASE_ATP"/>
    <property type="match status" value="1"/>
</dbReference>
<keyword evidence="4" id="KW-0963">Cytoplasm</keyword>
<evidence type="ECO:0000256" key="15">
    <source>
        <dbReference type="ARBA" id="ARBA00030924"/>
    </source>
</evidence>
<evidence type="ECO:0000256" key="10">
    <source>
        <dbReference type="ARBA" id="ARBA00022843"/>
    </source>
</evidence>
<dbReference type="EC" id="2.7.11.21" evidence="2"/>
<evidence type="ECO:0000256" key="16">
    <source>
        <dbReference type="ARBA" id="ARBA00047802"/>
    </source>
</evidence>
<reference evidence="24" key="2">
    <citation type="journal article" date="2015" name="Gigascience">
        <title>Reconstructing a comprehensive transcriptome assembly of a white-pupal translocated strain of the pest fruit fly Bactrocera cucurbitae.</title>
        <authorList>
            <person name="Sim S.B."/>
            <person name="Calla B."/>
            <person name="Hall B."/>
            <person name="DeRego T."/>
            <person name="Geib S.M."/>
        </authorList>
    </citation>
    <scope>NUCLEOTIDE SEQUENCE</scope>
</reference>
<evidence type="ECO:0000256" key="12">
    <source>
        <dbReference type="ARBA" id="ARBA00024958"/>
    </source>
</evidence>
<evidence type="ECO:0000259" key="23">
    <source>
        <dbReference type="PROSITE" id="PS51985"/>
    </source>
</evidence>
<evidence type="ECO:0000256" key="18">
    <source>
        <dbReference type="PROSITE-ProRule" id="PRU10141"/>
    </source>
</evidence>
<dbReference type="EMBL" id="GBXI01016657">
    <property type="protein sequence ID" value="JAC97634.1"/>
    <property type="molecule type" value="Transcribed_RNA"/>
</dbReference>
<dbReference type="InterPro" id="IPR017441">
    <property type="entry name" value="Protein_kinase_ATP_BS"/>
</dbReference>
<evidence type="ECO:0000256" key="8">
    <source>
        <dbReference type="ARBA" id="ARBA00022777"/>
    </source>
</evidence>
<dbReference type="InterPro" id="IPR047108">
    <property type="entry name" value="Plk4-like_POLO_box_2_sf"/>
</dbReference>
<dbReference type="InterPro" id="IPR033696">
    <property type="entry name" value="POLO_box_Plk4_C"/>
</dbReference>
<dbReference type="SUPFAM" id="SSF56112">
    <property type="entry name" value="Protein kinase-like (PK-like)"/>
    <property type="match status" value="1"/>
</dbReference>
<protein>
    <recommendedName>
        <fullName evidence="3">Serine/threonine-protein kinase PLK4</fullName>
        <ecNumber evidence="2">2.7.11.21</ecNumber>
    </recommendedName>
    <alternativeName>
        <fullName evidence="13">Polo-like kinase 4</fullName>
    </alternativeName>
    <alternativeName>
        <fullName evidence="14 15">Serine/threonine-protein kinase SAK</fullName>
    </alternativeName>
</protein>
<keyword evidence="5" id="KW-0723">Serine/threonine-protein kinase</keyword>
<dbReference type="GO" id="GO:0004674">
    <property type="term" value="F:protein serine/threonine kinase activity"/>
    <property type="evidence" value="ECO:0007669"/>
    <property type="project" value="UniProtKB-KW"/>
</dbReference>
<name>A0A0A1WGK9_ZEUCU</name>
<dbReference type="Pfam" id="PF00069">
    <property type="entry name" value="Pkinase"/>
    <property type="match status" value="1"/>
</dbReference>